<dbReference type="AlphaFoldDB" id="X0V870"/>
<feature type="non-terminal residue" evidence="1">
    <location>
        <position position="1"/>
    </location>
</feature>
<accession>X0V870</accession>
<proteinExistence type="predicted"/>
<sequence length="108" mass="12173">LHSIFQSAKIRTIVSEELTCLMEAEEHAEEKLEQRFKVIAETILALQERLDEMVAGGHISRTDMLEAIDSIKTADSLTNDERTVLVNVFRHNIEIQKPELVDTAVGQA</sequence>
<organism evidence="1">
    <name type="scientific">marine sediment metagenome</name>
    <dbReference type="NCBI Taxonomy" id="412755"/>
    <lineage>
        <taxon>unclassified sequences</taxon>
        <taxon>metagenomes</taxon>
        <taxon>ecological metagenomes</taxon>
    </lineage>
</organism>
<name>X0V870_9ZZZZ</name>
<dbReference type="EMBL" id="BARS01021877">
    <property type="protein sequence ID" value="GAG08683.1"/>
    <property type="molecule type" value="Genomic_DNA"/>
</dbReference>
<reference evidence="1" key="1">
    <citation type="journal article" date="2014" name="Front. Microbiol.">
        <title>High frequency of phylogenetically diverse reductive dehalogenase-homologous genes in deep subseafloor sedimentary metagenomes.</title>
        <authorList>
            <person name="Kawai M."/>
            <person name="Futagami T."/>
            <person name="Toyoda A."/>
            <person name="Takaki Y."/>
            <person name="Nishi S."/>
            <person name="Hori S."/>
            <person name="Arai W."/>
            <person name="Tsubouchi T."/>
            <person name="Morono Y."/>
            <person name="Uchiyama I."/>
            <person name="Ito T."/>
            <person name="Fujiyama A."/>
            <person name="Inagaki F."/>
            <person name="Takami H."/>
        </authorList>
    </citation>
    <scope>NUCLEOTIDE SEQUENCE</scope>
    <source>
        <strain evidence="1">Expedition CK06-06</strain>
    </source>
</reference>
<protein>
    <submittedName>
        <fullName evidence="1">Uncharacterized protein</fullName>
    </submittedName>
</protein>
<comment type="caution">
    <text evidence="1">The sequence shown here is derived from an EMBL/GenBank/DDBJ whole genome shotgun (WGS) entry which is preliminary data.</text>
</comment>
<evidence type="ECO:0000313" key="1">
    <source>
        <dbReference type="EMBL" id="GAG08683.1"/>
    </source>
</evidence>
<gene>
    <name evidence="1" type="ORF">S01H1_35063</name>
</gene>